<dbReference type="NCBIfam" id="NF037980">
    <property type="entry name" value="T2SS_GspK"/>
    <property type="match status" value="1"/>
</dbReference>
<evidence type="ECO:0000256" key="3">
    <source>
        <dbReference type="ARBA" id="ARBA00022448"/>
    </source>
</evidence>
<evidence type="ECO:0000256" key="7">
    <source>
        <dbReference type="ARBA" id="ARBA00022927"/>
    </source>
</evidence>
<dbReference type="PIRSF" id="PIRSF002786">
    <property type="entry name" value="XcpX"/>
    <property type="match status" value="1"/>
</dbReference>
<dbReference type="InterPro" id="IPR038072">
    <property type="entry name" value="GspK_central_sf"/>
</dbReference>
<dbReference type="InterPro" id="IPR045584">
    <property type="entry name" value="Pilin-like"/>
</dbReference>
<keyword evidence="5 10" id="KW-0997">Cell inner membrane</keyword>
<dbReference type="SUPFAM" id="SSF54523">
    <property type="entry name" value="Pili subunits"/>
    <property type="match status" value="1"/>
</dbReference>
<keyword evidence="3 10" id="KW-0813">Transport</keyword>
<dbReference type="EMBL" id="JBHSGG010000031">
    <property type="protein sequence ID" value="MFC4728780.1"/>
    <property type="molecule type" value="Genomic_DNA"/>
</dbReference>
<evidence type="ECO:0000256" key="6">
    <source>
        <dbReference type="ARBA" id="ARBA00022692"/>
    </source>
</evidence>
<feature type="domain" description="T2SS protein K second SAM-like" evidence="11">
    <location>
        <begin position="214"/>
        <end position="268"/>
    </location>
</feature>
<dbReference type="PANTHER" id="PTHR38831">
    <property type="entry name" value="TYPE II SECRETION SYSTEM PROTEIN K"/>
    <property type="match status" value="1"/>
</dbReference>
<comment type="caution">
    <text evidence="13">The sequence shown here is derived from an EMBL/GenBank/DDBJ whole genome shotgun (WGS) entry which is preliminary data.</text>
</comment>
<evidence type="ECO:0000256" key="2">
    <source>
        <dbReference type="ARBA" id="ARBA00007246"/>
    </source>
</evidence>
<evidence type="ECO:0000256" key="4">
    <source>
        <dbReference type="ARBA" id="ARBA00022475"/>
    </source>
</evidence>
<dbReference type="InterPro" id="IPR049179">
    <property type="entry name" value="T2SSK_SAM-like_2nd"/>
</dbReference>
<dbReference type="Pfam" id="PF03934">
    <property type="entry name" value="T2SSK"/>
    <property type="match status" value="1"/>
</dbReference>
<dbReference type="InterPro" id="IPR049031">
    <property type="entry name" value="T2SSK_SAM-like_1st"/>
</dbReference>
<evidence type="ECO:0000256" key="8">
    <source>
        <dbReference type="ARBA" id="ARBA00022989"/>
    </source>
</evidence>
<gene>
    <name evidence="13" type="primary">gspK</name>
    <name evidence="13" type="ORF">ACFO3Q_11425</name>
</gene>
<keyword evidence="9 10" id="KW-0472">Membrane</keyword>
<keyword evidence="14" id="KW-1185">Reference proteome</keyword>
<dbReference type="RefSeq" id="WP_377004845.1">
    <property type="nucleotide sequence ID" value="NZ_JBHSGG010000031.1"/>
</dbReference>
<evidence type="ECO:0000259" key="12">
    <source>
        <dbReference type="Pfam" id="PF21687"/>
    </source>
</evidence>
<dbReference type="Proteomes" id="UP001595892">
    <property type="component" value="Unassembled WGS sequence"/>
</dbReference>
<dbReference type="PANTHER" id="PTHR38831:SF1">
    <property type="entry name" value="TYPE II SECRETION SYSTEM PROTEIN K-RELATED"/>
    <property type="match status" value="1"/>
</dbReference>
<evidence type="ECO:0000256" key="5">
    <source>
        <dbReference type="ARBA" id="ARBA00022519"/>
    </source>
</evidence>
<dbReference type="Gene3D" id="1.10.40.60">
    <property type="entry name" value="EpsJ-like"/>
    <property type="match status" value="2"/>
</dbReference>
<keyword evidence="8" id="KW-1133">Transmembrane helix</keyword>
<evidence type="ECO:0000256" key="1">
    <source>
        <dbReference type="ARBA" id="ARBA00004533"/>
    </source>
</evidence>
<keyword evidence="7" id="KW-0653">Protein transport</keyword>
<dbReference type="Gene3D" id="3.30.1300.30">
    <property type="entry name" value="GSPII I/J protein-like"/>
    <property type="match status" value="1"/>
</dbReference>
<dbReference type="InterPro" id="IPR005628">
    <property type="entry name" value="GspK"/>
</dbReference>
<organism evidence="13 14">
    <name type="scientific">Coralloluteibacterium thermophilum</name>
    <dbReference type="NCBI Taxonomy" id="2707049"/>
    <lineage>
        <taxon>Bacteria</taxon>
        <taxon>Pseudomonadati</taxon>
        <taxon>Pseudomonadota</taxon>
        <taxon>Gammaproteobacteria</taxon>
        <taxon>Lysobacterales</taxon>
        <taxon>Lysobacteraceae</taxon>
        <taxon>Coralloluteibacterium</taxon>
    </lineage>
</organism>
<evidence type="ECO:0000256" key="10">
    <source>
        <dbReference type="PIRNR" id="PIRNR002786"/>
    </source>
</evidence>
<keyword evidence="6" id="KW-0812">Transmembrane</keyword>
<dbReference type="Pfam" id="PF21687">
    <property type="entry name" value="T2SSK_1st"/>
    <property type="match status" value="1"/>
</dbReference>
<evidence type="ECO:0000256" key="9">
    <source>
        <dbReference type="ARBA" id="ARBA00023136"/>
    </source>
</evidence>
<dbReference type="SUPFAM" id="SSF158544">
    <property type="entry name" value="GspK insert domain-like"/>
    <property type="match status" value="2"/>
</dbReference>
<keyword evidence="4 10" id="KW-1003">Cell membrane</keyword>
<proteinExistence type="inferred from homology"/>
<comment type="subcellular location">
    <subcellularLocation>
        <location evidence="1 10">Cell inner membrane</location>
    </subcellularLocation>
</comment>
<protein>
    <recommendedName>
        <fullName evidence="10">Type II secretion system protein K</fullName>
    </recommendedName>
</protein>
<sequence length="318" mass="34977">MRRERGVALLTVLLLVAVMTAIAVGMLDDIRFGLRRAANAQGMAQAQWYALGAETLARAQIERLGRRDGQRTTLTGDWNDRPLAFPIEGGLIRARVRDATACFNLNSVVEGAGEMLRRRDQGVRQFLALLAALEVEPRRAQALADALVDWIDSDARPEPFGAEDTAYAARGYLPGNTLLAEPSELRALEGMDAALYARLRRHVCALPTTALSPVNVNTLGEDDALILVMLTEGALGVEEARAVLARRPRDGWRDFASFWSLPQLAALPVLDQVSLRSRYFALHAEVEVMDAEAVLTALFEHDAGGRVRLLARRWTPDE</sequence>
<reference evidence="14" key="1">
    <citation type="journal article" date="2019" name="Int. J. Syst. Evol. Microbiol.">
        <title>The Global Catalogue of Microorganisms (GCM) 10K type strain sequencing project: providing services to taxonomists for standard genome sequencing and annotation.</title>
        <authorList>
            <consortium name="The Broad Institute Genomics Platform"/>
            <consortium name="The Broad Institute Genome Sequencing Center for Infectious Disease"/>
            <person name="Wu L."/>
            <person name="Ma J."/>
        </authorList>
    </citation>
    <scope>NUCLEOTIDE SEQUENCE [LARGE SCALE GENOMIC DNA]</scope>
    <source>
        <strain evidence="14">CGMCC 1.13574</strain>
    </source>
</reference>
<name>A0ABV9NP21_9GAMM</name>
<evidence type="ECO:0000259" key="11">
    <source>
        <dbReference type="Pfam" id="PF03934"/>
    </source>
</evidence>
<comment type="similarity">
    <text evidence="2 10">Belongs to the GSP K family.</text>
</comment>
<evidence type="ECO:0000313" key="13">
    <source>
        <dbReference type="EMBL" id="MFC4728780.1"/>
    </source>
</evidence>
<feature type="domain" description="T2SS protein K first SAM-like" evidence="12">
    <location>
        <begin position="101"/>
        <end position="208"/>
    </location>
</feature>
<evidence type="ECO:0000313" key="14">
    <source>
        <dbReference type="Proteomes" id="UP001595892"/>
    </source>
</evidence>
<accession>A0ABV9NP21</accession>